<dbReference type="InterPro" id="IPR011836">
    <property type="entry name" value="YhdP"/>
</dbReference>
<evidence type="ECO:0000313" key="4">
    <source>
        <dbReference type="Proteomes" id="UP000287996"/>
    </source>
</evidence>
<dbReference type="EMBL" id="PIQH01000006">
    <property type="protein sequence ID" value="RUO80127.1"/>
    <property type="molecule type" value="Genomic_DNA"/>
</dbReference>
<dbReference type="Proteomes" id="UP000287996">
    <property type="component" value="Unassembled WGS sequence"/>
</dbReference>
<accession>A0A432ZQF0</accession>
<dbReference type="RefSeq" id="WP_126841965.1">
    <property type="nucleotide sequence ID" value="NZ_PIQH01000006.1"/>
</dbReference>
<dbReference type="OrthoDB" id="9762238at2"/>
<feature type="compositionally biased region" description="Polar residues" evidence="1">
    <location>
        <begin position="1257"/>
        <end position="1299"/>
    </location>
</feature>
<dbReference type="NCBIfam" id="TIGR02099">
    <property type="entry name" value="YhdP family protein"/>
    <property type="match status" value="1"/>
</dbReference>
<protein>
    <submittedName>
        <fullName evidence="3">TIGR02099 family protein</fullName>
    </submittedName>
</protein>
<name>A0A432ZQF0_9GAMM</name>
<organism evidence="3 4">
    <name type="scientific">Idiomarina tyrosinivorans</name>
    <dbReference type="NCBI Taxonomy" id="1445662"/>
    <lineage>
        <taxon>Bacteria</taxon>
        <taxon>Pseudomonadati</taxon>
        <taxon>Pseudomonadota</taxon>
        <taxon>Gammaproteobacteria</taxon>
        <taxon>Alteromonadales</taxon>
        <taxon>Idiomarinaceae</taxon>
        <taxon>Idiomarina</taxon>
    </lineage>
</organism>
<dbReference type="PANTHER" id="PTHR38690">
    <property type="entry name" value="PROTEASE-RELATED"/>
    <property type="match status" value="1"/>
</dbReference>
<dbReference type="Pfam" id="PF13116">
    <property type="entry name" value="YhdP"/>
    <property type="match status" value="1"/>
</dbReference>
<proteinExistence type="predicted"/>
<dbReference type="PANTHER" id="PTHR38690:SF1">
    <property type="entry name" value="PROTEASE"/>
    <property type="match status" value="1"/>
</dbReference>
<sequence length="1299" mass="145643">MLLNYVLKKLWLTLAIVLVISAATLTTLRFALPYFPNLADNVERFFYQQYQQSVNIESLAMSWSERGPSLVLNNVDFAAPEDTPVGISVDKVWVVIDFWQSLLQWKVKASTFILDGADIRYDMRQSLGESSEGLLDTVSKVFLAQLERFSVRDSQLTVTNLLGERRRIAIERLGWSNKQAQHQGVGQFRVEGFTTNSLDFILKLNGNDWATMNGQLYIDSRNIDLTPWLEQQITDTHIDSAELNFTAWLELRDGSLNEGLLQLRDNHVRWQADDAQHQLKLSRGNIVLRPQSQGWLLNSEPMQLSIDNEQWQIPPLLWQQIDGNNFASLTGLNVAPLLQLTNMFGLTSEQTHRALQQADPQGQVDVFLQKKVRQPWQWTARIKQLTLSAYNNIPSLSGLSAQFSGQGSQGRWRIAIDGSIEQQQWLTDAPLQLRTDSLQGTWKIQADGWLVTLPQGQLVINDWPLNIAGKLYHSGTEPNHIAVKVWSDKSLAATKAAELLPRAMGESTQQYLVNALVGGELDHITAAWRGDVGQFPEQFADGVFSARASFSRLDFKFQPDWPAIENAPMQLDFYQDGLYMHTQGGTMSAVRLDKVDAQIPNLADAQQGLYVQASVSGEAHDFHQLFSQSPLTEVSDTMEQVTPAGMLAGQFSLQVPFDEALLPHAEGTVRFDQNPIEIQAIDAHFDSASGTLRFNDSNISTDDLSLTWFGMPIPVTVNGSQQGKGYQVKAEALIDWQTDKLFNAMPQNEWRSLFYGAINGRGDLDLMLTEKGYSVDWNSQVDLTGLQTQLPAPLQKEFGEAWQWQFSLSGNEQQLQASSEIPDHLQWFSQWKPGAKQWDVARLRIGEPLLNSQMTKQDRFIVSAALPLVDVASWFTTINQIQQSMPTAEMPVDNNFSRPDLIQVTTPDLRWLGQSLTDAMIRIWPQNGLWHVRMDSNDGAIKAEIPSDYQSKGIHVVANRLVLNSWNEKTTSFERSPEQWLHQVPPLNIECRYCRYQEHEIGELRLMLSPLDNGLSLDDLRISNGDNRLAMSGKWLYDGEQPSTHISGTLKSDDLGQLLNEYKMNTIIKDSPADIRFDLSWQDLPYKVDVESLDGEVKWDLGKGYLADVSDGGARLFSIFSLESIVRKLTLDFRDIFSQGMFYTDLTGSLQIKDGIAATSDTKMQGSAGDMALTGTTNLTNSQLDYRLTYVPKVTSSLPVIVAWMVNPPAGLAALLLDKVLHDAQVISRLEYRITGTIDDPKVSEVSRDSRKVDLPNQASEPASKQPTSEQPEASNEGSTTNRNAVEQPATTSGKSEKG</sequence>
<dbReference type="InterPro" id="IPR025263">
    <property type="entry name" value="YhdP_central"/>
</dbReference>
<keyword evidence="4" id="KW-1185">Reference proteome</keyword>
<evidence type="ECO:0000313" key="3">
    <source>
        <dbReference type="EMBL" id="RUO80127.1"/>
    </source>
</evidence>
<evidence type="ECO:0000256" key="1">
    <source>
        <dbReference type="SAM" id="MobiDB-lite"/>
    </source>
</evidence>
<gene>
    <name evidence="3" type="ORF">CWI84_07455</name>
</gene>
<comment type="caution">
    <text evidence="3">The sequence shown here is derived from an EMBL/GenBank/DDBJ whole genome shotgun (WGS) entry which is preliminary data.</text>
</comment>
<feature type="region of interest" description="Disordered" evidence="1">
    <location>
        <begin position="1243"/>
        <end position="1299"/>
    </location>
</feature>
<reference evidence="3 4" key="1">
    <citation type="journal article" date="2011" name="Front. Microbiol.">
        <title>Genomic signatures of strain selection and enhancement in Bacillus atrophaeus var. globigii, a historical biowarfare simulant.</title>
        <authorList>
            <person name="Gibbons H.S."/>
            <person name="Broomall S.M."/>
            <person name="McNew L.A."/>
            <person name="Daligault H."/>
            <person name="Chapman C."/>
            <person name="Bruce D."/>
            <person name="Karavis M."/>
            <person name="Krepps M."/>
            <person name="McGregor P.A."/>
            <person name="Hong C."/>
            <person name="Park K.H."/>
            <person name="Akmal A."/>
            <person name="Feldman A."/>
            <person name="Lin J.S."/>
            <person name="Chang W.E."/>
            <person name="Higgs B.W."/>
            <person name="Demirev P."/>
            <person name="Lindquist J."/>
            <person name="Liem A."/>
            <person name="Fochler E."/>
            <person name="Read T.D."/>
            <person name="Tapia R."/>
            <person name="Johnson S."/>
            <person name="Bishop-Lilly K.A."/>
            <person name="Detter C."/>
            <person name="Han C."/>
            <person name="Sozhamannan S."/>
            <person name="Rosenzweig C.N."/>
            <person name="Skowronski E.W."/>
        </authorList>
    </citation>
    <scope>NUCLEOTIDE SEQUENCE [LARGE SCALE GENOMIC DNA]</scope>
    <source>
        <strain evidence="3 4">CC-PW-9</strain>
    </source>
</reference>
<feature type="domain" description="YhdP central" evidence="2">
    <location>
        <begin position="6"/>
        <end position="1243"/>
    </location>
</feature>
<feature type="compositionally biased region" description="Basic and acidic residues" evidence="1">
    <location>
        <begin position="1243"/>
        <end position="1254"/>
    </location>
</feature>
<evidence type="ECO:0000259" key="2">
    <source>
        <dbReference type="Pfam" id="PF13116"/>
    </source>
</evidence>